<keyword evidence="2" id="KW-1185">Reference proteome</keyword>
<dbReference type="AlphaFoldDB" id="A0A5B8XYX0"/>
<evidence type="ECO:0000313" key="2">
    <source>
        <dbReference type="Proteomes" id="UP000321595"/>
    </source>
</evidence>
<dbReference type="KEGG" id="bbae:FRD01_16735"/>
<dbReference type="EMBL" id="CP042467">
    <property type="protein sequence ID" value="QED28856.1"/>
    <property type="molecule type" value="Genomic_DNA"/>
</dbReference>
<protein>
    <submittedName>
        <fullName evidence="1">Uncharacterized protein</fullName>
    </submittedName>
</protein>
<sequence length="339" mass="37395">MKLLSCHFRMLFALTSILFGCDADQRKHVAKEIHSSGALTCVNHGAGSTCFGGAYPQQWDTTTMPNASIIFHRPDKNVKLVGPFQICLDDGACFGDPVIGSLEAAEVVLQPIEASGSLAAHINIVCQQNQDETVTCWGHNWGPLRAFTSEQIASVSERFSEIAINSTTICGTTKDGVECSPLWTEPHEDSPQFKTFKGFEKTYMNDALLCARSRDSPSDIFCEFEHEEVGGIPKRVNFRGVVEYGCGSQVCLNRAGNVECHARDGEVKTFDVQIQKLSVGSFQFCGLSLDGDVICRSFDDKVEKLYDEYRGIELLSLESWRNLEGKSKRDAGGLRDEPK</sequence>
<gene>
    <name evidence="1" type="ORF">FRD01_16735</name>
</gene>
<organism evidence="1 2">
    <name type="scientific">Microvenator marinus</name>
    <dbReference type="NCBI Taxonomy" id="2600177"/>
    <lineage>
        <taxon>Bacteria</taxon>
        <taxon>Deltaproteobacteria</taxon>
        <taxon>Bradymonadales</taxon>
        <taxon>Microvenatoraceae</taxon>
        <taxon>Microvenator</taxon>
    </lineage>
</organism>
<proteinExistence type="predicted"/>
<dbReference type="RefSeq" id="WP_146961654.1">
    <property type="nucleotide sequence ID" value="NZ_CP042467.1"/>
</dbReference>
<accession>A0A5B8XYX0</accession>
<evidence type="ECO:0000313" key="1">
    <source>
        <dbReference type="EMBL" id="QED28856.1"/>
    </source>
</evidence>
<dbReference type="Proteomes" id="UP000321595">
    <property type="component" value="Chromosome"/>
</dbReference>
<dbReference type="PROSITE" id="PS51257">
    <property type="entry name" value="PROKAR_LIPOPROTEIN"/>
    <property type="match status" value="1"/>
</dbReference>
<dbReference type="OrthoDB" id="9758365at2"/>
<reference evidence="1 2" key="1">
    <citation type="submission" date="2019-08" db="EMBL/GenBank/DDBJ databases">
        <authorList>
            <person name="Liang Q."/>
        </authorList>
    </citation>
    <scope>NUCLEOTIDE SEQUENCE [LARGE SCALE GENOMIC DNA]</scope>
    <source>
        <strain evidence="1 2">V1718</strain>
    </source>
</reference>
<name>A0A5B8XYX0_9DELT</name>